<dbReference type="AlphaFoldDB" id="A0A128EIF5"/>
<name>A0A128EIF5_9BACT</name>
<gene>
    <name evidence="2" type="ORF">ERS672216_01199</name>
</gene>
<evidence type="ECO:0000313" key="3">
    <source>
        <dbReference type="Proteomes" id="UP000069632"/>
    </source>
</evidence>
<sequence length="590" mass="68767">MARKSSGNIQKALRLCFEHMFREGFLAQTVFPERLNLNEYSSNSTEARKKWKKMQEESREKYKKRVGRYPKWSSENTLQEMVVNLDENCNLETLQKIAETVEKTMGYRCLAMAVHRDEGYYDSEGKFHTNFHGHLVFFSVDENGMQLTRENFRHPQKMRDLQTQIAEISGLERGEIGSKRKRLEHKQYKIHIKAQEEAVKPLKIEIKALKNELERLKNRPKIQANYKEDLQKIELELNAKDRQWRDLFARGCSAGNSDLYKVIIDQTKSEIEQLKLKKQEIQDKIKATEIDEATENHKSYSEKIETTTQNKAQNALKSAVWSNYKEVLEQLKADDGDQFWVYKSLVWNQVNQNLKKLQSADLMGLTEQELEKLIDDTTSLEVVKDNFLLGLERSLGYEANHAKLGFDTVFQKIFWNLVFIAGVLLKNATANTKTIQEPLKADLRKQIEEIKELKTEANIRNARILQQKQKEIESLAIKIQDQQNQKNDNVTISKKLARAEIKGLEAELKAKNLEVRTELQTLKADRKDYSRWEYKINQIKTEIEALKKDIDNVTESKVAEIQTKIDQLQTPKIEKAPEISQNSHKNGLSF</sequence>
<organism evidence="2 3">
    <name type="scientific">Campylobacter geochelonis</name>
    <dbReference type="NCBI Taxonomy" id="1780362"/>
    <lineage>
        <taxon>Bacteria</taxon>
        <taxon>Pseudomonadati</taxon>
        <taxon>Campylobacterota</taxon>
        <taxon>Epsilonproteobacteria</taxon>
        <taxon>Campylobacterales</taxon>
        <taxon>Campylobacteraceae</taxon>
        <taxon>Campylobacter</taxon>
    </lineage>
</organism>
<dbReference type="OrthoDB" id="5363710at2"/>
<dbReference type="Proteomes" id="UP000069632">
    <property type="component" value="Unassembled WGS sequence"/>
</dbReference>
<keyword evidence="3" id="KW-1185">Reference proteome</keyword>
<evidence type="ECO:0000256" key="1">
    <source>
        <dbReference type="SAM" id="Coils"/>
    </source>
</evidence>
<dbReference type="RefSeq" id="WP_075540284.1">
    <property type="nucleotide sequence ID" value="NZ_CP053844.1"/>
</dbReference>
<proteinExistence type="predicted"/>
<reference evidence="2 3" key="1">
    <citation type="submission" date="2016-02" db="EMBL/GenBank/DDBJ databases">
        <authorList>
            <consortium name="Pathogen Informatics"/>
        </authorList>
    </citation>
    <scope>NUCLEOTIDE SEQUENCE [LARGE SCALE GENOMIC DNA]</scope>
    <source>
        <strain evidence="2 3">RC20</strain>
    </source>
</reference>
<dbReference type="EMBL" id="FIZP01000005">
    <property type="protein sequence ID" value="CZE48043.1"/>
    <property type="molecule type" value="Genomic_DNA"/>
</dbReference>
<accession>A0A128EIF5</accession>
<evidence type="ECO:0000313" key="2">
    <source>
        <dbReference type="EMBL" id="CZE48043.1"/>
    </source>
</evidence>
<keyword evidence="1" id="KW-0175">Coiled coil</keyword>
<protein>
    <submittedName>
        <fullName evidence="2">Mobilization protein</fullName>
    </submittedName>
</protein>
<feature type="coiled-coil region" evidence="1">
    <location>
        <begin position="440"/>
        <end position="556"/>
    </location>
</feature>
<feature type="coiled-coil region" evidence="1">
    <location>
        <begin position="192"/>
        <end position="310"/>
    </location>
</feature>